<organism evidence="1 2">
    <name type="scientific">Citrus sinensis</name>
    <name type="common">Sweet orange</name>
    <name type="synonym">Citrus aurantium var. sinensis</name>
    <dbReference type="NCBI Taxonomy" id="2711"/>
    <lineage>
        <taxon>Eukaryota</taxon>
        <taxon>Viridiplantae</taxon>
        <taxon>Streptophyta</taxon>
        <taxon>Embryophyta</taxon>
        <taxon>Tracheophyta</taxon>
        <taxon>Spermatophyta</taxon>
        <taxon>Magnoliopsida</taxon>
        <taxon>eudicotyledons</taxon>
        <taxon>Gunneridae</taxon>
        <taxon>Pentapetalae</taxon>
        <taxon>rosids</taxon>
        <taxon>malvids</taxon>
        <taxon>Sapindales</taxon>
        <taxon>Rutaceae</taxon>
        <taxon>Aurantioideae</taxon>
        <taxon>Citrus</taxon>
    </lineage>
</organism>
<keyword evidence="2" id="KW-1185">Reference proteome</keyword>
<reference evidence="1 2" key="1">
    <citation type="submission" date="2014-04" db="EMBL/GenBank/DDBJ databases">
        <authorList>
            <consortium name="International Citrus Genome Consortium"/>
            <person name="Gmitter F."/>
            <person name="Chen C."/>
            <person name="Farmerie W."/>
            <person name="Harkins T."/>
            <person name="Desany B."/>
            <person name="Mohiuddin M."/>
            <person name="Kodira C."/>
            <person name="Borodovsky M."/>
            <person name="Lomsadze A."/>
            <person name="Burns P."/>
            <person name="Jenkins J."/>
            <person name="Prochnik S."/>
            <person name="Shu S."/>
            <person name="Chapman J."/>
            <person name="Pitluck S."/>
            <person name="Schmutz J."/>
            <person name="Rokhsar D."/>
        </authorList>
    </citation>
    <scope>NUCLEOTIDE SEQUENCE</scope>
</reference>
<evidence type="ECO:0000313" key="2">
    <source>
        <dbReference type="Proteomes" id="UP000027120"/>
    </source>
</evidence>
<feature type="non-terminal residue" evidence="1">
    <location>
        <position position="1"/>
    </location>
</feature>
<accession>A0A067F2D0</accession>
<evidence type="ECO:0000313" key="1">
    <source>
        <dbReference type="EMBL" id="KDO60245.1"/>
    </source>
</evidence>
<dbReference type="EMBL" id="KK784933">
    <property type="protein sequence ID" value="KDO60245.1"/>
    <property type="molecule type" value="Genomic_DNA"/>
</dbReference>
<name>A0A067F2D0_CITSI</name>
<sequence>KAGSIHCSV</sequence>
<dbReference type="Proteomes" id="UP000027120">
    <property type="component" value="Unassembled WGS sequence"/>
</dbReference>
<gene>
    <name evidence="1" type="ORF">CISIN_1g0260301mg</name>
</gene>
<protein>
    <submittedName>
        <fullName evidence="1">Uncharacterized protein</fullName>
    </submittedName>
</protein>
<proteinExistence type="predicted"/>